<evidence type="ECO:0000313" key="1">
    <source>
        <dbReference type="EMBL" id="KAG7309165.1"/>
    </source>
</evidence>
<evidence type="ECO:0000313" key="2">
    <source>
        <dbReference type="Proteomes" id="UP000823941"/>
    </source>
</evidence>
<sequence>MNDNRRFEWYRPAGGGRLRVRQLPASSTCLSGSYCTKKKKGLLVPRQREWCRPPGGGRRRVRQLPASSTCLSGSYCTKKKKGLLAITSNTAPVSDR</sequence>
<protein>
    <submittedName>
        <fullName evidence="1">Uncharacterized protein</fullName>
    </submittedName>
</protein>
<dbReference type="Proteomes" id="UP000823941">
    <property type="component" value="Chromosome 7"/>
</dbReference>
<name>A0ABQ7QVT8_PLUXY</name>
<comment type="caution">
    <text evidence="1">The sequence shown here is derived from an EMBL/GenBank/DDBJ whole genome shotgun (WGS) entry which is preliminary data.</text>
</comment>
<proteinExistence type="predicted"/>
<reference evidence="1 2" key="1">
    <citation type="submission" date="2021-06" db="EMBL/GenBank/DDBJ databases">
        <title>A haploid diamondback moth (Plutella xylostella L.) genome assembly resolves 31 chromosomes and identifies a diamide resistance mutation.</title>
        <authorList>
            <person name="Ward C.M."/>
            <person name="Perry K.D."/>
            <person name="Baker G."/>
            <person name="Powis K."/>
            <person name="Heckel D.G."/>
            <person name="Baxter S.W."/>
        </authorList>
    </citation>
    <scope>NUCLEOTIDE SEQUENCE [LARGE SCALE GENOMIC DNA]</scope>
    <source>
        <strain evidence="1 2">LV</strain>
        <tissue evidence="1">Single pupa</tissue>
    </source>
</reference>
<accession>A0ABQ7QVT8</accession>
<organism evidence="1 2">
    <name type="scientific">Plutella xylostella</name>
    <name type="common">Diamondback moth</name>
    <name type="synonym">Plutella maculipennis</name>
    <dbReference type="NCBI Taxonomy" id="51655"/>
    <lineage>
        <taxon>Eukaryota</taxon>
        <taxon>Metazoa</taxon>
        <taxon>Ecdysozoa</taxon>
        <taxon>Arthropoda</taxon>
        <taxon>Hexapoda</taxon>
        <taxon>Insecta</taxon>
        <taxon>Pterygota</taxon>
        <taxon>Neoptera</taxon>
        <taxon>Endopterygota</taxon>
        <taxon>Lepidoptera</taxon>
        <taxon>Glossata</taxon>
        <taxon>Ditrysia</taxon>
        <taxon>Yponomeutoidea</taxon>
        <taxon>Plutellidae</taxon>
        <taxon>Plutella</taxon>
    </lineage>
</organism>
<dbReference type="EMBL" id="JAHIBW010000007">
    <property type="protein sequence ID" value="KAG7309165.1"/>
    <property type="molecule type" value="Genomic_DNA"/>
</dbReference>
<keyword evidence="2" id="KW-1185">Reference proteome</keyword>
<gene>
    <name evidence="1" type="ORF">JYU34_005086</name>
</gene>